<proteinExistence type="predicted"/>
<sequence>MYALACNRAWAVLNATPRSAPLPLDSDAYIPTNEGPAISLRKSGVSKLISYHYRSQGPSAFTRNRLASGRFTHIPHCCI</sequence>
<protein>
    <submittedName>
        <fullName evidence="1">Uncharacterized protein</fullName>
    </submittedName>
</protein>
<accession>A0A0N7LAE5</accession>
<organism evidence="1 2">
    <name type="scientific">Ceraceosorus bombacis</name>
    <dbReference type="NCBI Taxonomy" id="401625"/>
    <lineage>
        <taxon>Eukaryota</taxon>
        <taxon>Fungi</taxon>
        <taxon>Dikarya</taxon>
        <taxon>Basidiomycota</taxon>
        <taxon>Ustilaginomycotina</taxon>
        <taxon>Exobasidiomycetes</taxon>
        <taxon>Ceraceosorales</taxon>
        <taxon>Ceraceosoraceae</taxon>
        <taxon>Ceraceosorus</taxon>
    </lineage>
</organism>
<evidence type="ECO:0000313" key="1">
    <source>
        <dbReference type="EMBL" id="CEH16362.1"/>
    </source>
</evidence>
<name>A0A0N7LAE5_9BASI</name>
<evidence type="ECO:0000313" key="2">
    <source>
        <dbReference type="Proteomes" id="UP000054845"/>
    </source>
</evidence>
<reference evidence="1 2" key="1">
    <citation type="submission" date="2014-09" db="EMBL/GenBank/DDBJ databases">
        <authorList>
            <person name="Magalhaes I.L.F."/>
            <person name="Oliveira U."/>
            <person name="Santos F.R."/>
            <person name="Vidigal T.H.D.A."/>
            <person name="Brescovit A.D."/>
            <person name="Santos A.J."/>
        </authorList>
    </citation>
    <scope>NUCLEOTIDE SEQUENCE [LARGE SCALE GENOMIC DNA]</scope>
</reference>
<keyword evidence="2" id="KW-1185">Reference proteome</keyword>
<dbReference type="AlphaFoldDB" id="A0A0N7LAE5"/>
<dbReference type="Proteomes" id="UP000054845">
    <property type="component" value="Unassembled WGS sequence"/>
</dbReference>
<dbReference type="EMBL" id="CCYA01000278">
    <property type="protein sequence ID" value="CEH16362.1"/>
    <property type="molecule type" value="Genomic_DNA"/>
</dbReference>